<organism evidence="6 7">
    <name type="scientific">Cryptosporangium aurantiacum</name>
    <dbReference type="NCBI Taxonomy" id="134849"/>
    <lineage>
        <taxon>Bacteria</taxon>
        <taxon>Bacillati</taxon>
        <taxon>Actinomycetota</taxon>
        <taxon>Actinomycetes</taxon>
        <taxon>Cryptosporangiales</taxon>
        <taxon>Cryptosporangiaceae</taxon>
        <taxon>Cryptosporangium</taxon>
    </lineage>
</organism>
<proteinExistence type="predicted"/>
<evidence type="ECO:0000313" key="6">
    <source>
        <dbReference type="EMBL" id="SHN18419.1"/>
    </source>
</evidence>
<evidence type="ECO:0000256" key="1">
    <source>
        <dbReference type="ARBA" id="ARBA00022630"/>
    </source>
</evidence>
<feature type="domain" description="Luciferase-like" evidence="5">
    <location>
        <begin position="8"/>
        <end position="250"/>
    </location>
</feature>
<evidence type="ECO:0000313" key="7">
    <source>
        <dbReference type="Proteomes" id="UP000184440"/>
    </source>
</evidence>
<keyword evidence="3" id="KW-0560">Oxidoreductase</keyword>
<dbReference type="SUPFAM" id="SSF51679">
    <property type="entry name" value="Bacterial luciferase-like"/>
    <property type="match status" value="1"/>
</dbReference>
<evidence type="ECO:0000256" key="2">
    <source>
        <dbReference type="ARBA" id="ARBA00022643"/>
    </source>
</evidence>
<dbReference type="GO" id="GO:0046306">
    <property type="term" value="P:alkanesulfonate catabolic process"/>
    <property type="evidence" value="ECO:0007669"/>
    <property type="project" value="TreeGrafter"/>
</dbReference>
<evidence type="ECO:0000256" key="4">
    <source>
        <dbReference type="ARBA" id="ARBA00023033"/>
    </source>
</evidence>
<dbReference type="Pfam" id="PF00296">
    <property type="entry name" value="Bac_luciferase"/>
    <property type="match status" value="1"/>
</dbReference>
<accession>A0A1M7PMV4</accession>
<dbReference type="RefSeq" id="WP_073256586.1">
    <property type="nucleotide sequence ID" value="NZ_FRCS01000003.1"/>
</dbReference>
<reference evidence="6 7" key="1">
    <citation type="submission" date="2016-11" db="EMBL/GenBank/DDBJ databases">
        <authorList>
            <person name="Jaros S."/>
            <person name="Januszkiewicz K."/>
            <person name="Wedrychowicz H."/>
        </authorList>
    </citation>
    <scope>NUCLEOTIDE SEQUENCE [LARGE SCALE GENOMIC DNA]</scope>
    <source>
        <strain evidence="6 7">DSM 46144</strain>
    </source>
</reference>
<dbReference type="InterPro" id="IPR011251">
    <property type="entry name" value="Luciferase-like_dom"/>
</dbReference>
<dbReference type="NCBIfam" id="TIGR03619">
    <property type="entry name" value="F420_Rv2161c"/>
    <property type="match status" value="1"/>
</dbReference>
<dbReference type="PANTHER" id="PTHR42847">
    <property type="entry name" value="ALKANESULFONATE MONOOXYGENASE"/>
    <property type="match status" value="1"/>
</dbReference>
<keyword evidence="1" id="KW-0285">Flavoprotein</keyword>
<dbReference type="PANTHER" id="PTHR42847:SF4">
    <property type="entry name" value="ALKANESULFONATE MONOOXYGENASE-RELATED"/>
    <property type="match status" value="1"/>
</dbReference>
<dbReference type="STRING" id="134849.SAMN05443668_103499"/>
<keyword evidence="4" id="KW-0503">Monooxygenase</keyword>
<evidence type="ECO:0000256" key="3">
    <source>
        <dbReference type="ARBA" id="ARBA00023002"/>
    </source>
</evidence>
<name>A0A1M7PMV4_9ACTN</name>
<keyword evidence="2" id="KW-0288">FMN</keyword>
<keyword evidence="7" id="KW-1185">Reference proteome</keyword>
<protein>
    <submittedName>
        <fullName evidence="6">Probable F420-dependent oxidoreductase, Rv2161c family</fullName>
    </submittedName>
</protein>
<gene>
    <name evidence="6" type="ORF">SAMN05443668_103499</name>
</gene>
<dbReference type="InterPro" id="IPR036661">
    <property type="entry name" value="Luciferase-like_sf"/>
</dbReference>
<dbReference type="GO" id="GO:0008726">
    <property type="term" value="F:alkanesulfonate monooxygenase activity"/>
    <property type="evidence" value="ECO:0007669"/>
    <property type="project" value="TreeGrafter"/>
</dbReference>
<dbReference type="EMBL" id="FRCS01000003">
    <property type="protein sequence ID" value="SHN18419.1"/>
    <property type="molecule type" value="Genomic_DNA"/>
</dbReference>
<dbReference type="InterPro" id="IPR050172">
    <property type="entry name" value="SsuD_RutA_monooxygenase"/>
</dbReference>
<sequence>MKFTVEYPIERGPYAPEFLDPDALAEFARTAEAAGFDAIAFSEHPAPSRKWIEAGGHDTFDPLAALAFCAAATSRIRLMTHLLVLPYHNPLQVAKTLATVDILSRGRLVVVAGTGYLRSEFAAVGVDFDQRNTLFDEAVAAITTAWSGDAYAYQGRHFRAVDQVLRPRPLQQPHPPLWIGGNSPLTRRRVVRYGRGWSPMLTAGRHAPSLRTPPIDSIEELAAAVTDLHAQLRDAGRQPDEVEIQLEAPTPAEAGGPADPAAHRETLQDYAKAGVTSALVHVPADSLENALAAVRDYGAAAISA</sequence>
<evidence type="ECO:0000259" key="5">
    <source>
        <dbReference type="Pfam" id="PF00296"/>
    </source>
</evidence>
<dbReference type="Gene3D" id="3.20.20.30">
    <property type="entry name" value="Luciferase-like domain"/>
    <property type="match status" value="1"/>
</dbReference>
<dbReference type="InterPro" id="IPR019921">
    <property type="entry name" value="Lucif-like_OxRdtase_Rv2161c"/>
</dbReference>
<dbReference type="AlphaFoldDB" id="A0A1M7PMV4"/>
<dbReference type="Proteomes" id="UP000184440">
    <property type="component" value="Unassembled WGS sequence"/>
</dbReference>